<keyword evidence="3 9" id="KW-0813">Transport</keyword>
<evidence type="ECO:0000256" key="9">
    <source>
        <dbReference type="RuleBase" id="RU364070"/>
    </source>
</evidence>
<evidence type="ECO:0000256" key="5">
    <source>
        <dbReference type="ARBA" id="ARBA00022519"/>
    </source>
</evidence>
<feature type="transmembrane region" description="Helical" evidence="9">
    <location>
        <begin position="920"/>
        <end position="941"/>
    </location>
</feature>
<keyword evidence="8 9" id="KW-0472">Membrane</keyword>
<dbReference type="PRINTS" id="PR00702">
    <property type="entry name" value="ACRIFLAVINRP"/>
</dbReference>
<name>A0ABV6JNI3_9PROT</name>
<evidence type="ECO:0000313" key="10">
    <source>
        <dbReference type="EMBL" id="MFC0407277.1"/>
    </source>
</evidence>
<feature type="transmembrane region" description="Helical" evidence="9">
    <location>
        <begin position="869"/>
        <end position="887"/>
    </location>
</feature>
<feature type="transmembrane region" description="Helical" evidence="9">
    <location>
        <begin position="894"/>
        <end position="914"/>
    </location>
</feature>
<feature type="transmembrane region" description="Helical" evidence="9">
    <location>
        <begin position="537"/>
        <end position="555"/>
    </location>
</feature>
<evidence type="ECO:0000313" key="11">
    <source>
        <dbReference type="Proteomes" id="UP001589865"/>
    </source>
</evidence>
<dbReference type="NCBIfam" id="NF000282">
    <property type="entry name" value="RND_permease_1"/>
    <property type="match status" value="1"/>
</dbReference>
<accession>A0ABV6JNI3</accession>
<dbReference type="InterPro" id="IPR001036">
    <property type="entry name" value="Acrflvin-R"/>
</dbReference>
<dbReference type="PANTHER" id="PTHR32063">
    <property type="match status" value="1"/>
</dbReference>
<evidence type="ECO:0000256" key="6">
    <source>
        <dbReference type="ARBA" id="ARBA00022692"/>
    </source>
</evidence>
<feature type="transmembrane region" description="Helical" evidence="9">
    <location>
        <begin position="12"/>
        <end position="30"/>
    </location>
</feature>
<dbReference type="InterPro" id="IPR027463">
    <property type="entry name" value="AcrB_DN_DC_subdom"/>
</dbReference>
<dbReference type="InterPro" id="IPR004764">
    <property type="entry name" value="MdtF-like"/>
</dbReference>
<dbReference type="EMBL" id="JBHLUN010000002">
    <property type="protein sequence ID" value="MFC0407277.1"/>
    <property type="molecule type" value="Genomic_DNA"/>
</dbReference>
<dbReference type="PANTHER" id="PTHR32063:SF13">
    <property type="entry name" value="MULTIDRUG EFFLUX PUMP SUBUNIT ACRB-RELATED"/>
    <property type="match status" value="1"/>
</dbReference>
<feature type="transmembrane region" description="Helical" evidence="9">
    <location>
        <begin position="969"/>
        <end position="989"/>
    </location>
</feature>
<dbReference type="Gene3D" id="3.30.70.1320">
    <property type="entry name" value="Multidrug efflux transporter AcrB pore domain like"/>
    <property type="match status" value="1"/>
</dbReference>
<evidence type="ECO:0000256" key="8">
    <source>
        <dbReference type="ARBA" id="ARBA00023136"/>
    </source>
</evidence>
<evidence type="ECO:0000256" key="3">
    <source>
        <dbReference type="ARBA" id="ARBA00022448"/>
    </source>
</evidence>
<comment type="caution">
    <text evidence="10">The sequence shown here is derived from an EMBL/GenBank/DDBJ whole genome shotgun (WGS) entry which is preliminary data.</text>
</comment>
<feature type="transmembrane region" description="Helical" evidence="9">
    <location>
        <begin position="1001"/>
        <end position="1027"/>
    </location>
</feature>
<evidence type="ECO:0000256" key="7">
    <source>
        <dbReference type="ARBA" id="ARBA00022989"/>
    </source>
</evidence>
<dbReference type="SUPFAM" id="SSF82866">
    <property type="entry name" value="Multidrug efflux transporter AcrB transmembrane domain"/>
    <property type="match status" value="2"/>
</dbReference>
<feature type="transmembrane region" description="Helical" evidence="9">
    <location>
        <begin position="438"/>
        <end position="458"/>
    </location>
</feature>
<comment type="caution">
    <text evidence="9">Lacks conserved residue(s) required for the propagation of feature annotation.</text>
</comment>
<proteinExistence type="inferred from homology"/>
<dbReference type="NCBIfam" id="TIGR00915">
    <property type="entry name" value="2A0602"/>
    <property type="match status" value="1"/>
</dbReference>
<reference evidence="10 11" key="1">
    <citation type="submission" date="2024-09" db="EMBL/GenBank/DDBJ databases">
        <authorList>
            <person name="Sun Q."/>
            <person name="Mori K."/>
        </authorList>
    </citation>
    <scope>NUCLEOTIDE SEQUENCE [LARGE SCALE GENOMIC DNA]</scope>
    <source>
        <strain evidence="10 11">TBRC 5777</strain>
    </source>
</reference>
<keyword evidence="6 9" id="KW-0812">Transmembrane</keyword>
<dbReference type="Proteomes" id="UP001589865">
    <property type="component" value="Unassembled WGS sequence"/>
</dbReference>
<keyword evidence="11" id="KW-1185">Reference proteome</keyword>
<dbReference type="Gene3D" id="3.30.70.1440">
    <property type="entry name" value="Multidrug efflux transporter AcrB pore domain"/>
    <property type="match status" value="1"/>
</dbReference>
<dbReference type="RefSeq" id="WP_377042973.1">
    <property type="nucleotide sequence ID" value="NZ_JBHLUN010000002.1"/>
</dbReference>
<evidence type="ECO:0000256" key="1">
    <source>
        <dbReference type="ARBA" id="ARBA00004429"/>
    </source>
</evidence>
<evidence type="ECO:0000256" key="2">
    <source>
        <dbReference type="ARBA" id="ARBA00010942"/>
    </source>
</evidence>
<organism evidence="10 11">
    <name type="scientific">Roseomonas elaeocarpi</name>
    <dbReference type="NCBI Taxonomy" id="907779"/>
    <lineage>
        <taxon>Bacteria</taxon>
        <taxon>Pseudomonadati</taxon>
        <taxon>Pseudomonadota</taxon>
        <taxon>Alphaproteobacteria</taxon>
        <taxon>Acetobacterales</taxon>
        <taxon>Roseomonadaceae</taxon>
        <taxon>Roseomonas</taxon>
    </lineage>
</organism>
<gene>
    <name evidence="10" type="ORF">ACFFGY_03390</name>
</gene>
<keyword evidence="7 9" id="KW-1133">Transmembrane helix</keyword>
<feature type="transmembrane region" description="Helical" evidence="9">
    <location>
        <begin position="366"/>
        <end position="387"/>
    </location>
</feature>
<sequence length="1052" mass="112058">MARFFIDRPVFAWVVALAIMLVGLICLRGLPIAQYPQIAPPTIQLSLTYPGASAETVQNTVVQIIEQQMTGLDGLLYFTSTSNSDGSATIKLTFAQGTNPDIAQVQVQNKLALAQSRLPTTVQQQGIRVAKANPNFLMVIGFVSTDGSLTSSDLADYIASNIQDPVTRTAGVGDYNLFGSQYAMRIWLDPDKLNAYELMPSDVSAAVKAQNVQVASGELGSLPAVPGQRLSATLIGPTYMNRPEQFEGILLKTKSDGSQVHLRDVAKVALDAQQFNVSTRYNGKPAAGIGVQLASGGNAMSAAANVRATIDNLRPTLPPGVEIVYPSDTTPFVKLSIEEVAKALVEAMILVFLVMFLFLQNIRATLVPTLVIPVVLLGTFGVLSFAGYSINTLTMFGLVLAIGLLVDDAIVVVENVERVMEQEDVSPLEATRRSMEQISGALVGIAVVLSAVFLPMFFFPGSSGVIYRQFSLTIISSMTLSVLMALSFTPALCATILKRPKHGERRGFFGWFNRNFDRASNRYAGGARYFASRAWRFMLVYAVIAGAMGVLYLRLPSSFLPTEDQGIMFVQVTAPPGATAERTQQALMAVNDYLLKDEASRVQGVLTISGFNFGGRSQASGMAFVRLKDWSERTGTDDAVGAIARRVMQHFGSYKDAQIFAFSPPAVSELGNSSGFDMELLDRGGLGHQALMDARAQLIASAGKNSSVTAVRLNGLSDQPQALLDIDWEQATSLGVSVDDITSTLGAAFGASYVNDFVDRGRVKRVYMQGTSTSRMSPGDLAQWHVRNSAGTMVPFSAFASIHWSTGAPSLSRYNGTPSVEVLGDAAPGYSTGTAMSTMEQLAASLPKGIGTDWTGLSYEERAAGSKTGALYAISLIVVFLSLAALYESWAIPVSVMLVVPLGVFGAVLATMLRGMSNDVYFQVGLLTTIGLSAKNAILIVEFAKEHFEAGESLLNSAVHAARERLRPILMTSLAFVLGVVPLAIATGAGAGGRTAIGTGIIGGVVAGTVLALFFVPLFFVLVLTLFRTKRRSEVAEEGTGAATPLPAGGEH</sequence>
<dbReference type="Gene3D" id="3.30.2090.10">
    <property type="entry name" value="Multidrug efflux transporter AcrB TolC docking domain, DN and DC subdomains"/>
    <property type="match status" value="2"/>
</dbReference>
<keyword evidence="5 9" id="KW-0997">Cell inner membrane</keyword>
<dbReference type="Pfam" id="PF00873">
    <property type="entry name" value="ACR_tran"/>
    <property type="match status" value="1"/>
</dbReference>
<dbReference type="Gene3D" id="1.20.1640.10">
    <property type="entry name" value="Multidrug efflux transporter AcrB transmembrane domain"/>
    <property type="match status" value="2"/>
</dbReference>
<feature type="transmembrane region" description="Helical" evidence="9">
    <location>
        <begin position="470"/>
        <end position="497"/>
    </location>
</feature>
<dbReference type="SUPFAM" id="SSF82693">
    <property type="entry name" value="Multidrug efflux transporter AcrB pore domain, PN1, PN2, PC1 and PC2 subdomains"/>
    <property type="match status" value="4"/>
</dbReference>
<dbReference type="SUPFAM" id="SSF82714">
    <property type="entry name" value="Multidrug efflux transporter AcrB TolC docking domain, DN and DC subdomains"/>
    <property type="match status" value="2"/>
</dbReference>
<feature type="transmembrane region" description="Helical" evidence="9">
    <location>
        <begin position="340"/>
        <end position="359"/>
    </location>
</feature>
<comment type="subcellular location">
    <subcellularLocation>
        <location evidence="1 9">Cell inner membrane</location>
        <topology evidence="1 9">Multi-pass membrane protein</topology>
    </subcellularLocation>
</comment>
<dbReference type="Gene3D" id="3.30.70.1430">
    <property type="entry name" value="Multidrug efflux transporter AcrB pore domain"/>
    <property type="match status" value="2"/>
</dbReference>
<keyword evidence="4" id="KW-1003">Cell membrane</keyword>
<protein>
    <recommendedName>
        <fullName evidence="9">Efflux pump membrane transporter</fullName>
    </recommendedName>
</protein>
<evidence type="ECO:0000256" key="4">
    <source>
        <dbReference type="ARBA" id="ARBA00022475"/>
    </source>
</evidence>
<comment type="similarity">
    <text evidence="2 9">Belongs to the resistance-nodulation-cell division (RND) (TC 2.A.6) family.</text>
</comment>